<keyword evidence="2" id="KW-0521">NADP</keyword>
<dbReference type="GO" id="GO:0005811">
    <property type="term" value="C:lipid droplet"/>
    <property type="evidence" value="ECO:0007669"/>
    <property type="project" value="TreeGrafter"/>
</dbReference>
<dbReference type="GO" id="GO:0000140">
    <property type="term" value="F:acylglycerone-phosphate reductase (NADP+) activity"/>
    <property type="evidence" value="ECO:0007669"/>
    <property type="project" value="TreeGrafter"/>
</dbReference>
<evidence type="ECO:0000256" key="3">
    <source>
        <dbReference type="ARBA" id="ARBA00023002"/>
    </source>
</evidence>
<evidence type="ECO:0000313" key="5">
    <source>
        <dbReference type="EMBL" id="KAF2639129.1"/>
    </source>
</evidence>
<evidence type="ECO:0000256" key="2">
    <source>
        <dbReference type="ARBA" id="ARBA00022857"/>
    </source>
</evidence>
<dbReference type="GO" id="GO:0005783">
    <property type="term" value="C:endoplasmic reticulum"/>
    <property type="evidence" value="ECO:0007669"/>
    <property type="project" value="TreeGrafter"/>
</dbReference>
<dbReference type="Gene3D" id="3.40.50.720">
    <property type="entry name" value="NAD(P)-binding Rossmann-like Domain"/>
    <property type="match status" value="1"/>
</dbReference>
<name>A0A6A6RU55_9PLEO</name>
<reference evidence="5" key="1">
    <citation type="journal article" date="2020" name="Stud. Mycol.">
        <title>101 Dothideomycetes genomes: a test case for predicting lifestyles and emergence of pathogens.</title>
        <authorList>
            <person name="Haridas S."/>
            <person name="Albert R."/>
            <person name="Binder M."/>
            <person name="Bloem J."/>
            <person name="Labutti K."/>
            <person name="Salamov A."/>
            <person name="Andreopoulos B."/>
            <person name="Baker S."/>
            <person name="Barry K."/>
            <person name="Bills G."/>
            <person name="Bluhm B."/>
            <person name="Cannon C."/>
            <person name="Castanera R."/>
            <person name="Culley D."/>
            <person name="Daum C."/>
            <person name="Ezra D."/>
            <person name="Gonzalez J."/>
            <person name="Henrissat B."/>
            <person name="Kuo A."/>
            <person name="Liang C."/>
            <person name="Lipzen A."/>
            <person name="Lutzoni F."/>
            <person name="Magnuson J."/>
            <person name="Mondo S."/>
            <person name="Nolan M."/>
            <person name="Ohm R."/>
            <person name="Pangilinan J."/>
            <person name="Park H.-J."/>
            <person name="Ramirez L."/>
            <person name="Alfaro M."/>
            <person name="Sun H."/>
            <person name="Tritt A."/>
            <person name="Yoshinaga Y."/>
            <person name="Zwiers L.-H."/>
            <person name="Turgeon B."/>
            <person name="Goodwin S."/>
            <person name="Spatafora J."/>
            <person name="Crous P."/>
            <person name="Grigoriev I."/>
        </authorList>
    </citation>
    <scope>NUCLEOTIDE SEQUENCE</scope>
    <source>
        <strain evidence="5">CBS 473.64</strain>
    </source>
</reference>
<keyword evidence="3" id="KW-0560">Oxidoreductase</keyword>
<dbReference type="AlphaFoldDB" id="A0A6A6RU55"/>
<dbReference type="PANTHER" id="PTHR44169:SF6">
    <property type="entry name" value="NADPH-DEPENDENT 1-ACYLDIHYDROXYACETONE PHOSPHATE REDUCTASE"/>
    <property type="match status" value="1"/>
</dbReference>
<dbReference type="PROSITE" id="PS00061">
    <property type="entry name" value="ADH_SHORT"/>
    <property type="match status" value="1"/>
</dbReference>
<dbReference type="FunFam" id="3.40.50.720:FF:000261">
    <property type="entry name" value="NADPH-dependent 1-acyldihydroxyacetone phosphate reductase"/>
    <property type="match status" value="1"/>
</dbReference>
<dbReference type="GO" id="GO:0004806">
    <property type="term" value="F:triacylglycerol lipase activity"/>
    <property type="evidence" value="ECO:0007669"/>
    <property type="project" value="TreeGrafter"/>
</dbReference>
<dbReference type="PRINTS" id="PR00081">
    <property type="entry name" value="GDHRDH"/>
</dbReference>
<sequence length="293" mass="32843">MATECKKYALITGCTPGGIGHFLAIEFASKGFHVLATVRDPTKYTTPSENITYVPLELTSTDSIKALRATVSQITGGKLDILYNNAGRNYTVAALDIKDHEVRQVFETNVFAVMKMCRTFVPLLIETKGTIVQTGSLAGLMPYVFGSGYNASKAALHAYSDTLRVELAPLGVRVLNIVTGGVKSNLARVERKLPEDSYYQPLKADYERRLKHAQTLGMDTHTYAKDCVAEVLGREGWFVKKRWAWEGRKSWVMWFMWNLFPRLGLGPGLDWYFSRLFCLEKLKGTVGPDKKRV</sequence>
<evidence type="ECO:0000313" key="6">
    <source>
        <dbReference type="Proteomes" id="UP000799753"/>
    </source>
</evidence>
<organism evidence="5 6">
    <name type="scientific">Massarina eburnea CBS 473.64</name>
    <dbReference type="NCBI Taxonomy" id="1395130"/>
    <lineage>
        <taxon>Eukaryota</taxon>
        <taxon>Fungi</taxon>
        <taxon>Dikarya</taxon>
        <taxon>Ascomycota</taxon>
        <taxon>Pezizomycotina</taxon>
        <taxon>Dothideomycetes</taxon>
        <taxon>Pleosporomycetidae</taxon>
        <taxon>Pleosporales</taxon>
        <taxon>Massarineae</taxon>
        <taxon>Massarinaceae</taxon>
        <taxon>Massarina</taxon>
    </lineage>
</organism>
<proteinExistence type="inferred from homology"/>
<dbReference type="OrthoDB" id="2102561at2759"/>
<dbReference type="SUPFAM" id="SSF51735">
    <property type="entry name" value="NAD(P)-binding Rossmann-fold domains"/>
    <property type="match status" value="1"/>
</dbReference>
<evidence type="ECO:0000256" key="4">
    <source>
        <dbReference type="RuleBase" id="RU000363"/>
    </source>
</evidence>
<dbReference type="InterPro" id="IPR036291">
    <property type="entry name" value="NAD(P)-bd_dom_sf"/>
</dbReference>
<gene>
    <name evidence="5" type="ORF">P280DRAFT_550595</name>
</gene>
<dbReference type="GO" id="GO:0006654">
    <property type="term" value="P:phosphatidic acid biosynthetic process"/>
    <property type="evidence" value="ECO:0007669"/>
    <property type="project" value="TreeGrafter"/>
</dbReference>
<evidence type="ECO:0000256" key="1">
    <source>
        <dbReference type="ARBA" id="ARBA00006484"/>
    </source>
</evidence>
<accession>A0A6A6RU55</accession>
<dbReference type="PANTHER" id="PTHR44169">
    <property type="entry name" value="NADPH-DEPENDENT 1-ACYLDIHYDROXYACETONE PHOSPHATE REDUCTASE"/>
    <property type="match status" value="1"/>
</dbReference>
<dbReference type="CDD" id="cd05374">
    <property type="entry name" value="17beta-HSD-like_SDR_c"/>
    <property type="match status" value="1"/>
</dbReference>
<dbReference type="PRINTS" id="PR00080">
    <property type="entry name" value="SDRFAMILY"/>
</dbReference>
<dbReference type="Proteomes" id="UP000799753">
    <property type="component" value="Unassembled WGS sequence"/>
</dbReference>
<dbReference type="EMBL" id="MU006787">
    <property type="protein sequence ID" value="KAF2639129.1"/>
    <property type="molecule type" value="Genomic_DNA"/>
</dbReference>
<dbReference type="GO" id="GO:0019433">
    <property type="term" value="P:triglyceride catabolic process"/>
    <property type="evidence" value="ECO:0007669"/>
    <property type="project" value="TreeGrafter"/>
</dbReference>
<dbReference type="InterPro" id="IPR002347">
    <property type="entry name" value="SDR_fam"/>
</dbReference>
<protein>
    <submittedName>
        <fullName evidence="5">NAD(P)-binding protein</fullName>
    </submittedName>
</protein>
<comment type="similarity">
    <text evidence="1 4">Belongs to the short-chain dehydrogenases/reductases (SDR) family.</text>
</comment>
<dbReference type="InterPro" id="IPR020904">
    <property type="entry name" value="Sc_DH/Rdtase_CS"/>
</dbReference>
<keyword evidence="6" id="KW-1185">Reference proteome</keyword>
<dbReference type="Pfam" id="PF00106">
    <property type="entry name" value="adh_short"/>
    <property type="match status" value="1"/>
</dbReference>